<dbReference type="eggNOG" id="COG0308">
    <property type="taxonomic scope" value="Bacteria"/>
</dbReference>
<dbReference type="STRING" id="555500.I215_01240"/>
<dbReference type="CDD" id="cd09604">
    <property type="entry name" value="M1_APN_like"/>
    <property type="match status" value="1"/>
</dbReference>
<feature type="active site" description="Proton acceptor" evidence="1">
    <location>
        <position position="379"/>
    </location>
</feature>
<comment type="cofactor">
    <cofactor evidence="2">
        <name>Zn(2+)</name>
        <dbReference type="ChEBI" id="CHEBI:29105"/>
    </cofactor>
    <text evidence="2">Binds 1 zinc ion per subunit.</text>
</comment>
<sequence length="636" mass="72797">MRQVILTVVALTATLYAQAKSPVDPPINQKATSTNDSYWQQQADYKMDIEMDVENFQFTGTQQIKYTNNSPNSLDRVFYHLYFNAFQPGSEMDMRLQTIPDPDRRMVNNLGTKENPKYQSRIAELSEDEIGYLKVSSLTKNGKTLQYSEEGTTLVVTLDTPIKSGETVTFDMEFTGQVPVQIRRSGRNNKDGVALSMTQWYPKMAEYDFEGWHADPYIAREFHGVWGDYDVNITIDKDYIIGGTGVLQNANEIGYGYQDEGVKVKRHRGKTLTWNFKAHDVHDFAWAADPEYIHDRIETPEGVTLHFLYKGNDKVVENWKKVQEPTAEMLTFFSKNIGPYPWEQYSVIQGGDGGMEYAMCTLITGGENYGSLFGTTAHEFAHAWFQQLLATNESAHPWMDEGFTTFISTLAENQINGDNEPNPFKNSYRGYQYIVESGKEQPLSTHADRYEYNAAYSVAAYSKGSIFLSQLGYVIGQDKLMETLKEYYEEFKYTHPTPNDFIRVAEKVSGTNLNWYLTDWTKTTNTIDYGIEDVSSSDQTTTVNLKRIGLMPMPIDVMVFYQDGTMEYFYIPLQMMYGEKGNPFQVKRNVLQDWVWGNPNYSFEIQKPKSSIKAVVIDPSNLMADVDRSNNTIQLD</sequence>
<feature type="chain" id="PRO_5003866859" evidence="3">
    <location>
        <begin position="20"/>
        <end position="636"/>
    </location>
</feature>
<name>K2Q7H3_9FLAO</name>
<feature type="binding site" evidence="2">
    <location>
        <position position="382"/>
    </location>
    <ligand>
        <name>Zn(2+)</name>
        <dbReference type="ChEBI" id="CHEBI:29105"/>
        <note>catalytic</note>
    </ligand>
</feature>
<keyword evidence="5" id="KW-0645">Protease</keyword>
<dbReference type="PATRIC" id="fig|555500.3.peg.262"/>
<dbReference type="InterPro" id="IPR014782">
    <property type="entry name" value="Peptidase_M1_dom"/>
</dbReference>
<evidence type="ECO:0000259" key="4">
    <source>
        <dbReference type="Pfam" id="PF01433"/>
    </source>
</evidence>
<dbReference type="Gene3D" id="1.10.390.10">
    <property type="entry name" value="Neutral Protease Domain 2"/>
    <property type="match status" value="1"/>
</dbReference>
<dbReference type="PANTHER" id="PTHR45726">
    <property type="entry name" value="LEUKOTRIENE A-4 HYDROLASE"/>
    <property type="match status" value="1"/>
</dbReference>
<dbReference type="EMBL" id="AMSG01000001">
    <property type="protein sequence ID" value="EKF56796.1"/>
    <property type="molecule type" value="Genomic_DNA"/>
</dbReference>
<evidence type="ECO:0000313" key="5">
    <source>
        <dbReference type="EMBL" id="EKF56796.1"/>
    </source>
</evidence>
<keyword evidence="2" id="KW-0479">Metal-binding</keyword>
<feature type="binding site" evidence="2">
    <location>
        <position position="401"/>
    </location>
    <ligand>
        <name>Zn(2+)</name>
        <dbReference type="ChEBI" id="CHEBI:29105"/>
        <note>catalytic</note>
    </ligand>
</feature>
<keyword evidence="5" id="KW-0378">Hydrolase</keyword>
<reference evidence="5 6" key="1">
    <citation type="journal article" date="2012" name="J. Bacteriol.">
        <title>Genome Sequence of Galbibacter marinum Type Strain ck-I2-15.</title>
        <authorList>
            <person name="Lai Q."/>
            <person name="Li C."/>
            <person name="Shao Z."/>
        </authorList>
    </citation>
    <scope>NUCLEOTIDE SEQUENCE [LARGE SCALE GENOMIC DNA]</scope>
    <source>
        <strain evidence="6">ck-I2-15</strain>
    </source>
</reference>
<gene>
    <name evidence="5" type="ORF">I215_01240</name>
</gene>
<accession>K2Q7H3</accession>
<keyword evidence="2" id="KW-0862">Zinc</keyword>
<dbReference type="PANTHER" id="PTHR45726:SF3">
    <property type="entry name" value="LEUKOTRIENE A-4 HYDROLASE"/>
    <property type="match status" value="1"/>
</dbReference>
<dbReference type="InterPro" id="IPR027268">
    <property type="entry name" value="Peptidase_M4/M1_CTD_sf"/>
</dbReference>
<dbReference type="GO" id="GO:0004177">
    <property type="term" value="F:aminopeptidase activity"/>
    <property type="evidence" value="ECO:0007669"/>
    <property type="project" value="UniProtKB-KW"/>
</dbReference>
<evidence type="ECO:0000256" key="1">
    <source>
        <dbReference type="PIRSR" id="PIRSR634015-1"/>
    </source>
</evidence>
<comment type="caution">
    <text evidence="5">The sequence shown here is derived from an EMBL/GenBank/DDBJ whole genome shotgun (WGS) entry which is preliminary data.</text>
</comment>
<dbReference type="GO" id="GO:0008237">
    <property type="term" value="F:metallopeptidase activity"/>
    <property type="evidence" value="ECO:0007669"/>
    <property type="project" value="InterPro"/>
</dbReference>
<keyword evidence="6" id="KW-1185">Reference proteome</keyword>
<dbReference type="RefSeq" id="WP_008990125.1">
    <property type="nucleotide sequence ID" value="NZ_AMSG01000001.1"/>
</dbReference>
<feature type="binding site" evidence="2">
    <location>
        <position position="378"/>
    </location>
    <ligand>
        <name>Zn(2+)</name>
        <dbReference type="ChEBI" id="CHEBI:29105"/>
        <note>catalytic</note>
    </ligand>
</feature>
<dbReference type="Proteomes" id="UP000007364">
    <property type="component" value="Unassembled WGS sequence"/>
</dbReference>
<dbReference type="GO" id="GO:0008270">
    <property type="term" value="F:zinc ion binding"/>
    <property type="evidence" value="ECO:0007669"/>
    <property type="project" value="InterPro"/>
</dbReference>
<feature type="domain" description="Peptidase M1 membrane alanine aminopeptidase" evidence="4">
    <location>
        <begin position="367"/>
        <end position="520"/>
    </location>
</feature>
<feature type="active site" description="Proton donor" evidence="1">
    <location>
        <position position="461"/>
    </location>
</feature>
<dbReference type="InterPro" id="IPR034015">
    <property type="entry name" value="M1_LTA4H"/>
</dbReference>
<keyword evidence="5" id="KW-0031">Aminopeptidase</keyword>
<proteinExistence type="predicted"/>
<evidence type="ECO:0000256" key="2">
    <source>
        <dbReference type="PIRSR" id="PIRSR634015-3"/>
    </source>
</evidence>
<evidence type="ECO:0000313" key="6">
    <source>
        <dbReference type="Proteomes" id="UP000007364"/>
    </source>
</evidence>
<organism evidence="5 6">
    <name type="scientific">Galbibacter marinus</name>
    <dbReference type="NCBI Taxonomy" id="555500"/>
    <lineage>
        <taxon>Bacteria</taxon>
        <taxon>Pseudomonadati</taxon>
        <taxon>Bacteroidota</taxon>
        <taxon>Flavobacteriia</taxon>
        <taxon>Flavobacteriales</taxon>
        <taxon>Flavobacteriaceae</taxon>
        <taxon>Galbibacter</taxon>
    </lineage>
</organism>
<dbReference type="Pfam" id="PF01433">
    <property type="entry name" value="Peptidase_M1"/>
    <property type="match status" value="1"/>
</dbReference>
<evidence type="ECO:0000256" key="3">
    <source>
        <dbReference type="SAM" id="SignalP"/>
    </source>
</evidence>
<protein>
    <submittedName>
        <fullName evidence="5">M1 family aminopeptidase</fullName>
    </submittedName>
</protein>
<keyword evidence="3" id="KW-0732">Signal</keyword>
<dbReference type="SUPFAM" id="SSF55486">
    <property type="entry name" value="Metalloproteases ('zincins'), catalytic domain"/>
    <property type="match status" value="1"/>
</dbReference>
<feature type="signal peptide" evidence="3">
    <location>
        <begin position="1"/>
        <end position="19"/>
    </location>
</feature>
<dbReference type="OrthoDB" id="9814383at2"/>
<dbReference type="AlphaFoldDB" id="K2Q7H3"/>